<dbReference type="OrthoDB" id="2146466at2759"/>
<evidence type="ECO:0000313" key="3">
    <source>
        <dbReference type="Proteomes" id="UP000320333"/>
    </source>
</evidence>
<feature type="transmembrane region" description="Helical" evidence="1">
    <location>
        <begin position="146"/>
        <end position="169"/>
    </location>
</feature>
<keyword evidence="3" id="KW-1185">Reference proteome</keyword>
<protein>
    <submittedName>
        <fullName evidence="2">Uncharacterized protein</fullName>
    </submittedName>
</protein>
<dbReference type="EMBL" id="QEAP01000198">
    <property type="protein sequence ID" value="TPX73259.1"/>
    <property type="molecule type" value="Genomic_DNA"/>
</dbReference>
<keyword evidence="1" id="KW-0812">Transmembrane</keyword>
<keyword evidence="1" id="KW-1133">Transmembrane helix</keyword>
<dbReference type="Proteomes" id="UP000320333">
    <property type="component" value="Unassembled WGS sequence"/>
</dbReference>
<feature type="transmembrane region" description="Helical" evidence="1">
    <location>
        <begin position="76"/>
        <end position="98"/>
    </location>
</feature>
<accession>A0A507FAA0</accession>
<feature type="transmembrane region" description="Helical" evidence="1">
    <location>
        <begin position="42"/>
        <end position="64"/>
    </location>
</feature>
<keyword evidence="1" id="KW-0472">Membrane</keyword>
<comment type="caution">
    <text evidence="2">The sequence shown here is derived from an EMBL/GenBank/DDBJ whole genome shotgun (WGS) entry which is preliminary data.</text>
</comment>
<dbReference type="AlphaFoldDB" id="A0A507FAA0"/>
<proteinExistence type="predicted"/>
<evidence type="ECO:0000313" key="2">
    <source>
        <dbReference type="EMBL" id="TPX73259.1"/>
    </source>
</evidence>
<evidence type="ECO:0000256" key="1">
    <source>
        <dbReference type="SAM" id="Phobius"/>
    </source>
</evidence>
<reference evidence="2 3" key="1">
    <citation type="journal article" date="2019" name="Sci. Rep.">
        <title>Comparative genomics of chytrid fungi reveal insights into the obligate biotrophic and pathogenic lifestyle of Synchytrium endobioticum.</title>
        <authorList>
            <person name="van de Vossenberg B.T.L.H."/>
            <person name="Warris S."/>
            <person name="Nguyen H.D.T."/>
            <person name="van Gent-Pelzer M.P.E."/>
            <person name="Joly D.L."/>
            <person name="van de Geest H.C."/>
            <person name="Bonants P.J.M."/>
            <person name="Smith D.S."/>
            <person name="Levesque C.A."/>
            <person name="van der Lee T.A.J."/>
        </authorList>
    </citation>
    <scope>NUCLEOTIDE SEQUENCE [LARGE SCALE GENOMIC DNA]</scope>
    <source>
        <strain evidence="2 3">CBS 675.73</strain>
    </source>
</reference>
<gene>
    <name evidence="2" type="ORF">CcCBS67573_g05479</name>
</gene>
<name>A0A507FAA0_9FUNG</name>
<organism evidence="2 3">
    <name type="scientific">Chytriomyces confervae</name>
    <dbReference type="NCBI Taxonomy" id="246404"/>
    <lineage>
        <taxon>Eukaryota</taxon>
        <taxon>Fungi</taxon>
        <taxon>Fungi incertae sedis</taxon>
        <taxon>Chytridiomycota</taxon>
        <taxon>Chytridiomycota incertae sedis</taxon>
        <taxon>Chytridiomycetes</taxon>
        <taxon>Chytridiales</taxon>
        <taxon>Chytriomycetaceae</taxon>
        <taxon>Chytriomyces</taxon>
    </lineage>
</organism>
<sequence length="184" mass="20156">MAEEVVIIQTRPGAYVYDPAKAAENGEHPDGTKPASFEPLQVVGGTLLSIILTPIIAPWLMICCRGPSKDTLRASYNLGLAIGFVIWGIIFIIVASLVTTTFQTMCVEMIYEAAMAQVSASDKKLMNATMIADIKFKTVAPFCTLYLSYVLYAFIAFGLLFLGMAACMCHRSNKILKRRRVSAM</sequence>